<evidence type="ECO:0000313" key="1">
    <source>
        <dbReference type="EMBL" id="SHL69610.1"/>
    </source>
</evidence>
<keyword evidence="2" id="KW-1185">Reference proteome</keyword>
<dbReference type="EMBL" id="FRBT01000002">
    <property type="protein sequence ID" value="SHL69610.1"/>
    <property type="molecule type" value="Genomic_DNA"/>
</dbReference>
<dbReference type="Proteomes" id="UP000184028">
    <property type="component" value="Unassembled WGS sequence"/>
</dbReference>
<gene>
    <name evidence="1" type="ORF">SAMN05444484_102261</name>
</gene>
<organism evidence="1 2">
    <name type="scientific">Flavobacterium chilense</name>
    <dbReference type="NCBI Taxonomy" id="946677"/>
    <lineage>
        <taxon>Bacteria</taxon>
        <taxon>Pseudomonadati</taxon>
        <taxon>Bacteroidota</taxon>
        <taxon>Flavobacteriia</taxon>
        <taxon>Flavobacteriales</taxon>
        <taxon>Flavobacteriaceae</taxon>
        <taxon>Flavobacterium</taxon>
    </lineage>
</organism>
<dbReference type="AlphaFoldDB" id="A0A1M7CR16"/>
<protein>
    <submittedName>
        <fullName evidence="1">Uncharacterized protein</fullName>
    </submittedName>
</protein>
<accession>A0A1M7CR16</accession>
<proteinExistence type="predicted"/>
<dbReference type="RefSeq" id="WP_068841714.1">
    <property type="nucleotide sequence ID" value="NZ_FRBT01000002.1"/>
</dbReference>
<dbReference type="OrthoDB" id="674804at2"/>
<name>A0A1M7CR16_9FLAO</name>
<reference evidence="2" key="1">
    <citation type="submission" date="2016-11" db="EMBL/GenBank/DDBJ databases">
        <authorList>
            <person name="Varghese N."/>
            <person name="Submissions S."/>
        </authorList>
    </citation>
    <scope>NUCLEOTIDE SEQUENCE [LARGE SCALE GENOMIC DNA]</scope>
    <source>
        <strain evidence="2">DSM 24724</strain>
    </source>
</reference>
<dbReference type="STRING" id="946677.SAMN05444484_102261"/>
<evidence type="ECO:0000313" key="2">
    <source>
        <dbReference type="Proteomes" id="UP000184028"/>
    </source>
</evidence>
<sequence length="112" mass="13521">MKYKYHLRPGYKSQNLLIEIFNGAENEDFFSDFFNTIIEINPKFEKVNELWMNDEYLFEITSDIGSFSISKDIWDLVFIMSEDHQECISKINLLLLKNQKFQKIEVNFEDYK</sequence>